<protein>
    <submittedName>
        <fullName evidence="1">Uncharacterized protein</fullName>
    </submittedName>
</protein>
<name>A0AA38FHX6_TAXCH</name>
<evidence type="ECO:0000313" key="1">
    <source>
        <dbReference type="EMBL" id="KAH9302935.1"/>
    </source>
</evidence>
<accession>A0AA38FHX6</accession>
<dbReference type="EMBL" id="JAHRHJ020000009">
    <property type="protein sequence ID" value="KAH9302935.1"/>
    <property type="molecule type" value="Genomic_DNA"/>
</dbReference>
<evidence type="ECO:0000313" key="2">
    <source>
        <dbReference type="Proteomes" id="UP000824469"/>
    </source>
</evidence>
<feature type="non-terminal residue" evidence="1">
    <location>
        <position position="1"/>
    </location>
</feature>
<sequence>KCLNLKLSRMNVHGTSLDPEPAWSLDDLEAELKDTAAKYSTELFPGNKHLPQCGAL</sequence>
<keyword evidence="2" id="KW-1185">Reference proteome</keyword>
<gene>
    <name evidence="1" type="ORF">KI387_014518</name>
</gene>
<proteinExistence type="predicted"/>
<reference evidence="1 2" key="1">
    <citation type="journal article" date="2021" name="Nat. Plants">
        <title>The Taxus genome provides insights into paclitaxel biosynthesis.</title>
        <authorList>
            <person name="Xiong X."/>
            <person name="Gou J."/>
            <person name="Liao Q."/>
            <person name="Li Y."/>
            <person name="Zhou Q."/>
            <person name="Bi G."/>
            <person name="Li C."/>
            <person name="Du R."/>
            <person name="Wang X."/>
            <person name="Sun T."/>
            <person name="Guo L."/>
            <person name="Liang H."/>
            <person name="Lu P."/>
            <person name="Wu Y."/>
            <person name="Zhang Z."/>
            <person name="Ro D.K."/>
            <person name="Shang Y."/>
            <person name="Huang S."/>
            <person name="Yan J."/>
        </authorList>
    </citation>
    <scope>NUCLEOTIDE SEQUENCE [LARGE SCALE GENOMIC DNA]</scope>
    <source>
        <strain evidence="1">Ta-2019</strain>
    </source>
</reference>
<comment type="caution">
    <text evidence="1">The sequence shown here is derived from an EMBL/GenBank/DDBJ whole genome shotgun (WGS) entry which is preliminary data.</text>
</comment>
<organism evidence="1 2">
    <name type="scientific">Taxus chinensis</name>
    <name type="common">Chinese yew</name>
    <name type="synonym">Taxus wallichiana var. chinensis</name>
    <dbReference type="NCBI Taxonomy" id="29808"/>
    <lineage>
        <taxon>Eukaryota</taxon>
        <taxon>Viridiplantae</taxon>
        <taxon>Streptophyta</taxon>
        <taxon>Embryophyta</taxon>
        <taxon>Tracheophyta</taxon>
        <taxon>Spermatophyta</taxon>
        <taxon>Pinopsida</taxon>
        <taxon>Pinidae</taxon>
        <taxon>Conifers II</taxon>
        <taxon>Cupressales</taxon>
        <taxon>Taxaceae</taxon>
        <taxon>Taxus</taxon>
    </lineage>
</organism>
<feature type="non-terminal residue" evidence="1">
    <location>
        <position position="56"/>
    </location>
</feature>
<dbReference type="AlphaFoldDB" id="A0AA38FHX6"/>
<dbReference type="Proteomes" id="UP000824469">
    <property type="component" value="Unassembled WGS sequence"/>
</dbReference>